<keyword evidence="1" id="KW-0472">Membrane</keyword>
<comment type="caution">
    <text evidence="3">The sequence shown here is derived from an EMBL/GenBank/DDBJ whole genome shotgun (WGS) entry which is preliminary data.</text>
</comment>
<evidence type="ECO:0000313" key="4">
    <source>
        <dbReference type="Proteomes" id="UP000518300"/>
    </source>
</evidence>
<evidence type="ECO:0000256" key="2">
    <source>
        <dbReference type="SAM" id="SignalP"/>
    </source>
</evidence>
<organism evidence="3 4">
    <name type="scientific">Pyxidicoccus fallax</name>
    <dbReference type="NCBI Taxonomy" id="394095"/>
    <lineage>
        <taxon>Bacteria</taxon>
        <taxon>Pseudomonadati</taxon>
        <taxon>Myxococcota</taxon>
        <taxon>Myxococcia</taxon>
        <taxon>Myxococcales</taxon>
        <taxon>Cystobacterineae</taxon>
        <taxon>Myxococcaceae</taxon>
        <taxon>Pyxidicoccus</taxon>
    </lineage>
</organism>
<dbReference type="AlphaFoldDB" id="A0A848LPP6"/>
<keyword evidence="1" id="KW-1133">Transmembrane helix</keyword>
<evidence type="ECO:0000313" key="3">
    <source>
        <dbReference type="EMBL" id="NMO19726.1"/>
    </source>
</evidence>
<dbReference type="Proteomes" id="UP000518300">
    <property type="component" value="Unassembled WGS sequence"/>
</dbReference>
<protein>
    <submittedName>
        <fullName evidence="3">Uncharacterized protein</fullName>
    </submittedName>
</protein>
<proteinExistence type="predicted"/>
<feature type="transmembrane region" description="Helical" evidence="1">
    <location>
        <begin position="71"/>
        <end position="89"/>
    </location>
</feature>
<keyword evidence="1" id="KW-0812">Transmembrane</keyword>
<evidence type="ECO:0000256" key="1">
    <source>
        <dbReference type="SAM" id="Phobius"/>
    </source>
</evidence>
<gene>
    <name evidence="3" type="ORF">HG543_33350</name>
</gene>
<dbReference type="RefSeq" id="WP_169348968.1">
    <property type="nucleotide sequence ID" value="NZ_JABBJJ010000201.1"/>
</dbReference>
<dbReference type="EMBL" id="JABBJJ010000201">
    <property type="protein sequence ID" value="NMO19726.1"/>
    <property type="molecule type" value="Genomic_DNA"/>
</dbReference>
<name>A0A848LPP6_9BACT</name>
<reference evidence="3 4" key="1">
    <citation type="submission" date="2020-04" db="EMBL/GenBank/DDBJ databases">
        <title>Draft genome of Pyxidicoccus fallax type strain.</title>
        <authorList>
            <person name="Whitworth D.E."/>
        </authorList>
    </citation>
    <scope>NUCLEOTIDE SEQUENCE [LARGE SCALE GENOMIC DNA]</scope>
    <source>
        <strain evidence="3 4">DSM 14698</strain>
    </source>
</reference>
<accession>A0A848LPP6</accession>
<feature type="chain" id="PRO_5032391302" evidence="2">
    <location>
        <begin position="23"/>
        <end position="117"/>
    </location>
</feature>
<keyword evidence="4" id="KW-1185">Reference proteome</keyword>
<feature type="signal peptide" evidence="2">
    <location>
        <begin position="1"/>
        <end position="22"/>
    </location>
</feature>
<keyword evidence="2" id="KW-0732">Signal</keyword>
<sequence length="117" mass="12792">MRFTLPRLVLVLALMSGGAALAQQPRRQVTEFQAPREMTPEEREAAKQRAMGNNLNAYGKDIQVKEKPTPWMAIGLAGLVFVAVTPFALRAYRNTSKEIAGANTFGANRGDGDEEEA</sequence>